<dbReference type="EMBL" id="DF973548">
    <property type="protein sequence ID" value="GAU34189.1"/>
    <property type="molecule type" value="Genomic_DNA"/>
</dbReference>
<name>A0A2Z6NRG6_TRISU</name>
<gene>
    <name evidence="1" type="ORF">TSUD_162900</name>
</gene>
<accession>A0A2Z6NRG6</accession>
<sequence>MKMKVNPSVKVYNSRWVALQVAANNSEEPPTEKYEEVHGIADSLCFSICNSQTPISTSTNMKKPTDSTPCFLDSLMFSDDDDTKKSHSDDEIPVTFVKSFSFDYSFVYITSVAVKVPPYSPFQWQTSLVTVDTNYIM</sequence>
<reference evidence="2" key="1">
    <citation type="journal article" date="2017" name="Front. Plant Sci.">
        <title>Climate Clever Clovers: New Paradigm to Reduce the Environmental Footprint of Ruminants by Breeding Low Methanogenic Forages Utilizing Haplotype Variation.</title>
        <authorList>
            <person name="Kaur P."/>
            <person name="Appels R."/>
            <person name="Bayer P.E."/>
            <person name="Keeble-Gagnere G."/>
            <person name="Wang J."/>
            <person name="Hirakawa H."/>
            <person name="Shirasawa K."/>
            <person name="Vercoe P."/>
            <person name="Stefanova K."/>
            <person name="Durmic Z."/>
            <person name="Nichols P."/>
            <person name="Revell C."/>
            <person name="Isobe S.N."/>
            <person name="Edwards D."/>
            <person name="Erskine W."/>
        </authorList>
    </citation>
    <scope>NUCLEOTIDE SEQUENCE [LARGE SCALE GENOMIC DNA]</scope>
    <source>
        <strain evidence="2">cv. Daliak</strain>
    </source>
</reference>
<evidence type="ECO:0000313" key="1">
    <source>
        <dbReference type="EMBL" id="GAU34189.1"/>
    </source>
</evidence>
<dbReference type="Proteomes" id="UP000242715">
    <property type="component" value="Unassembled WGS sequence"/>
</dbReference>
<dbReference type="AlphaFoldDB" id="A0A2Z6NRG6"/>
<protein>
    <submittedName>
        <fullName evidence="1">Uncharacterized protein</fullName>
    </submittedName>
</protein>
<organism evidence="1 2">
    <name type="scientific">Trifolium subterraneum</name>
    <name type="common">Subterranean clover</name>
    <dbReference type="NCBI Taxonomy" id="3900"/>
    <lineage>
        <taxon>Eukaryota</taxon>
        <taxon>Viridiplantae</taxon>
        <taxon>Streptophyta</taxon>
        <taxon>Embryophyta</taxon>
        <taxon>Tracheophyta</taxon>
        <taxon>Spermatophyta</taxon>
        <taxon>Magnoliopsida</taxon>
        <taxon>eudicotyledons</taxon>
        <taxon>Gunneridae</taxon>
        <taxon>Pentapetalae</taxon>
        <taxon>rosids</taxon>
        <taxon>fabids</taxon>
        <taxon>Fabales</taxon>
        <taxon>Fabaceae</taxon>
        <taxon>Papilionoideae</taxon>
        <taxon>50 kb inversion clade</taxon>
        <taxon>NPAAA clade</taxon>
        <taxon>Hologalegina</taxon>
        <taxon>IRL clade</taxon>
        <taxon>Trifolieae</taxon>
        <taxon>Trifolium</taxon>
    </lineage>
</organism>
<proteinExistence type="predicted"/>
<evidence type="ECO:0000313" key="2">
    <source>
        <dbReference type="Proteomes" id="UP000242715"/>
    </source>
</evidence>
<keyword evidence="2" id="KW-1185">Reference proteome</keyword>